<name>A0A6J7ENP5_9ZZZZ</name>
<accession>A0A6J7ENP5</accession>
<proteinExistence type="predicted"/>
<protein>
    <submittedName>
        <fullName evidence="2">Unannotated protein</fullName>
    </submittedName>
</protein>
<dbReference type="EMBL" id="CAFBLR010000233">
    <property type="protein sequence ID" value="CAB4885192.1"/>
    <property type="molecule type" value="Genomic_DNA"/>
</dbReference>
<feature type="region of interest" description="Disordered" evidence="1">
    <location>
        <begin position="68"/>
        <end position="93"/>
    </location>
</feature>
<gene>
    <name evidence="2" type="ORF">UFOPK3417_01821</name>
</gene>
<evidence type="ECO:0000313" key="2">
    <source>
        <dbReference type="EMBL" id="CAB4885192.1"/>
    </source>
</evidence>
<feature type="compositionally biased region" description="Low complexity" evidence="1">
    <location>
        <begin position="163"/>
        <end position="179"/>
    </location>
</feature>
<feature type="region of interest" description="Disordered" evidence="1">
    <location>
        <begin position="112"/>
        <end position="137"/>
    </location>
</feature>
<organism evidence="2">
    <name type="scientific">freshwater metagenome</name>
    <dbReference type="NCBI Taxonomy" id="449393"/>
    <lineage>
        <taxon>unclassified sequences</taxon>
        <taxon>metagenomes</taxon>
        <taxon>ecological metagenomes</taxon>
    </lineage>
</organism>
<feature type="compositionally biased region" description="Basic and acidic residues" evidence="1">
    <location>
        <begin position="79"/>
        <end position="88"/>
    </location>
</feature>
<evidence type="ECO:0000256" key="1">
    <source>
        <dbReference type="SAM" id="MobiDB-lite"/>
    </source>
</evidence>
<feature type="region of interest" description="Disordered" evidence="1">
    <location>
        <begin position="153"/>
        <end position="190"/>
    </location>
</feature>
<sequence>MAKATATRVAEDFENLETAPRNGGTILAPMTPVMRRNPTASPVVPRIDAALTLPSTTTRVTIVRMMRPSTSSATAAPRTMRDSVDDSTPRSPKTRAVMPTLVAVSAAPRNTDVFTSRPSARPAPIPPRKGAATPSTATAKEALPTLASSLTSISSPTLRSRRITPISPSRRRASSACTRFSTDGPIRIPARISPRTAGTFTRSASSATSFAAASTMNTWNRIVPMSNPSVPSVAASSDIAACIR</sequence>
<dbReference type="AlphaFoldDB" id="A0A6J7ENP5"/>
<reference evidence="2" key="1">
    <citation type="submission" date="2020-05" db="EMBL/GenBank/DDBJ databases">
        <authorList>
            <person name="Chiriac C."/>
            <person name="Salcher M."/>
            <person name="Ghai R."/>
            <person name="Kavagutti S V."/>
        </authorList>
    </citation>
    <scope>NUCLEOTIDE SEQUENCE</scope>
</reference>